<sequence>MKGYYCQLEPLKPGRHAQEIGTVLSKDPDGARWTYMPMEEFTTINV</sequence>
<reference evidence="2" key="1">
    <citation type="submission" date="2011-12" db="EMBL/GenBank/DDBJ databases">
        <authorList>
            <consortium name="The Broad Institute Genome Sequencing Platform"/>
            <person name="Russ C."/>
            <person name="Tyler B."/>
            <person name="Panabieres F."/>
            <person name="Shan W."/>
            <person name="Tripathy S."/>
            <person name="Grunwald N."/>
            <person name="Machado M."/>
            <person name="Young S.K."/>
            <person name="Zeng Q."/>
            <person name="Gargeya S."/>
            <person name="Fitzgerald M."/>
            <person name="Haas B."/>
            <person name="Abouelleil A."/>
            <person name="Alvarado L."/>
            <person name="Arachchi H.M."/>
            <person name="Berlin A."/>
            <person name="Chapman S.B."/>
            <person name="Gearin G."/>
            <person name="Goldberg J."/>
            <person name="Griggs A."/>
            <person name="Gujja S."/>
            <person name="Hansen M."/>
            <person name="Heiman D."/>
            <person name="Howarth C."/>
            <person name="Larimer J."/>
            <person name="Lui A."/>
            <person name="MacDonald P.J.P."/>
            <person name="McCowen C."/>
            <person name="Montmayeur A."/>
            <person name="Murphy C."/>
            <person name="Neiman D."/>
            <person name="Pearson M."/>
            <person name="Priest M."/>
            <person name="Roberts A."/>
            <person name="Saif S."/>
            <person name="Shea T."/>
            <person name="Sisk P."/>
            <person name="Stolte C."/>
            <person name="Sykes S."/>
            <person name="Wortman J."/>
            <person name="Nusbaum C."/>
            <person name="Birren B."/>
        </authorList>
    </citation>
    <scope>NUCLEOTIDE SEQUENCE [LARGE SCALE GENOMIC DNA]</scope>
    <source>
        <strain evidence="2">INRA-310</strain>
    </source>
</reference>
<dbReference type="RefSeq" id="XP_008916688.1">
    <property type="nucleotide sequence ID" value="XM_008918440.1"/>
</dbReference>
<dbReference type="AlphaFoldDB" id="W2PB05"/>
<dbReference type="Proteomes" id="UP000018817">
    <property type="component" value="Unassembled WGS sequence"/>
</dbReference>
<dbReference type="EMBL" id="KI669765">
    <property type="protein sequence ID" value="ETM98011.1"/>
    <property type="molecule type" value="Genomic_DNA"/>
</dbReference>
<protein>
    <submittedName>
        <fullName evidence="1">Uncharacterized protein</fullName>
    </submittedName>
</protein>
<gene>
    <name evidence="1" type="ORF">PPTG_24758</name>
</gene>
<accession>W2PB05</accession>
<reference evidence="1 2" key="2">
    <citation type="submission" date="2013-11" db="EMBL/GenBank/DDBJ databases">
        <title>The Genome Sequence of Phytophthora parasitica INRA-310.</title>
        <authorList>
            <consortium name="The Broad Institute Genomics Platform"/>
            <person name="Russ C."/>
            <person name="Tyler B."/>
            <person name="Panabieres F."/>
            <person name="Shan W."/>
            <person name="Tripathy S."/>
            <person name="Grunwald N."/>
            <person name="Machado M."/>
            <person name="Johnson C.S."/>
            <person name="Arredondo F."/>
            <person name="Hong C."/>
            <person name="Coffey M."/>
            <person name="Young S.K."/>
            <person name="Zeng Q."/>
            <person name="Gargeya S."/>
            <person name="Fitzgerald M."/>
            <person name="Abouelleil A."/>
            <person name="Alvarado L."/>
            <person name="Chapman S.B."/>
            <person name="Gainer-Dewar J."/>
            <person name="Goldberg J."/>
            <person name="Griggs A."/>
            <person name="Gujja S."/>
            <person name="Hansen M."/>
            <person name="Howarth C."/>
            <person name="Imamovic A."/>
            <person name="Ireland A."/>
            <person name="Larimer J."/>
            <person name="McCowan C."/>
            <person name="Murphy C."/>
            <person name="Pearson M."/>
            <person name="Poon T.W."/>
            <person name="Priest M."/>
            <person name="Roberts A."/>
            <person name="Saif S."/>
            <person name="Shea T."/>
            <person name="Sykes S."/>
            <person name="Wortman J."/>
            <person name="Nusbaum C."/>
            <person name="Birren B."/>
        </authorList>
    </citation>
    <scope>NUCLEOTIDE SEQUENCE [LARGE SCALE GENOMIC DNA]</scope>
    <source>
        <strain evidence="1 2">INRA-310</strain>
    </source>
</reference>
<proteinExistence type="predicted"/>
<evidence type="ECO:0000313" key="1">
    <source>
        <dbReference type="EMBL" id="ETM98011.1"/>
    </source>
</evidence>
<name>W2PB05_PHYN3</name>
<organism evidence="1 2">
    <name type="scientific">Phytophthora nicotianae (strain INRA-310)</name>
    <name type="common">Phytophthora parasitica</name>
    <dbReference type="NCBI Taxonomy" id="761204"/>
    <lineage>
        <taxon>Eukaryota</taxon>
        <taxon>Sar</taxon>
        <taxon>Stramenopiles</taxon>
        <taxon>Oomycota</taxon>
        <taxon>Peronosporomycetes</taxon>
        <taxon>Peronosporales</taxon>
        <taxon>Peronosporaceae</taxon>
        <taxon>Phytophthora</taxon>
    </lineage>
</organism>
<evidence type="ECO:0000313" key="2">
    <source>
        <dbReference type="Proteomes" id="UP000018817"/>
    </source>
</evidence>
<dbReference type="VEuPathDB" id="FungiDB:PPTG_24758"/>
<dbReference type="GeneID" id="20193357"/>